<dbReference type="InterPro" id="IPR003347">
    <property type="entry name" value="JmjC_dom"/>
</dbReference>
<proteinExistence type="predicted"/>
<dbReference type="Pfam" id="PF02373">
    <property type="entry name" value="JmjC"/>
    <property type="match status" value="1"/>
</dbReference>
<reference evidence="3 4" key="1">
    <citation type="submission" date="2020-03" db="EMBL/GenBank/DDBJ databases">
        <title>Draft Genome Sequence of Cudoniella acicularis.</title>
        <authorList>
            <person name="Buettner E."/>
            <person name="Kellner H."/>
        </authorList>
    </citation>
    <scope>NUCLEOTIDE SEQUENCE [LARGE SCALE GENOMIC DNA]</scope>
    <source>
        <strain evidence="3 4">DSM 108380</strain>
    </source>
</reference>
<dbReference type="PROSITE" id="PS51184">
    <property type="entry name" value="JMJC"/>
    <property type="match status" value="1"/>
</dbReference>
<feature type="compositionally biased region" description="Basic and acidic residues" evidence="1">
    <location>
        <begin position="234"/>
        <end position="257"/>
    </location>
</feature>
<evidence type="ECO:0000259" key="2">
    <source>
        <dbReference type="PROSITE" id="PS51184"/>
    </source>
</evidence>
<evidence type="ECO:0000256" key="1">
    <source>
        <dbReference type="SAM" id="MobiDB-lite"/>
    </source>
</evidence>
<feature type="region of interest" description="Disordered" evidence="1">
    <location>
        <begin position="215"/>
        <end position="288"/>
    </location>
</feature>
<dbReference type="Proteomes" id="UP000566819">
    <property type="component" value="Unassembled WGS sequence"/>
</dbReference>
<protein>
    <recommendedName>
        <fullName evidence="2">JmjC domain-containing protein</fullName>
    </recommendedName>
</protein>
<organism evidence="3 4">
    <name type="scientific">Cudoniella acicularis</name>
    <dbReference type="NCBI Taxonomy" id="354080"/>
    <lineage>
        <taxon>Eukaryota</taxon>
        <taxon>Fungi</taxon>
        <taxon>Dikarya</taxon>
        <taxon>Ascomycota</taxon>
        <taxon>Pezizomycotina</taxon>
        <taxon>Leotiomycetes</taxon>
        <taxon>Helotiales</taxon>
        <taxon>Tricladiaceae</taxon>
        <taxon>Cudoniella</taxon>
    </lineage>
</organism>
<sequence length="347" mass="39855">MFDLLAERGWFKGGDWVGSGLTSYQHRIARSIRNQHFPRHCSGSTVSRTLPNSQSLLSDQLKFQYLDKQGRDYYTHVACAINDDFLSSSGSPQTWIIIPPASKTRFEHKIRESFADEGRTRRSQFVSHLFLWIDAKVLRDWNIEYYNVTREVGQLLFIFPDTYFCGYSPDFSIIETKLYARNQWTFNDYQFCDARCEVYCGSRKLVNLETADPPDTIPVALPHSQEPQQGTKRKLSDRANSEKEPRARAQTPREGHSESIITIPDTPEESHASRQSSNRSINGEQLNGNQDRKILNLLEHVQRYGIPGPVENAVLPHREQNIPVSEDDRAELDIPDDELEDSTSHAH</sequence>
<evidence type="ECO:0000313" key="3">
    <source>
        <dbReference type="EMBL" id="KAF4631458.1"/>
    </source>
</evidence>
<keyword evidence="4" id="KW-1185">Reference proteome</keyword>
<accession>A0A8H4RLT7</accession>
<name>A0A8H4RLT7_9HELO</name>
<feature type="domain" description="JmjC" evidence="2">
    <location>
        <begin position="17"/>
        <end position="196"/>
    </location>
</feature>
<dbReference type="EMBL" id="JAAMPI010000441">
    <property type="protein sequence ID" value="KAF4631458.1"/>
    <property type="molecule type" value="Genomic_DNA"/>
</dbReference>
<feature type="compositionally biased region" description="Acidic residues" evidence="1">
    <location>
        <begin position="328"/>
        <end position="341"/>
    </location>
</feature>
<feature type="compositionally biased region" description="Polar residues" evidence="1">
    <location>
        <begin position="273"/>
        <end position="288"/>
    </location>
</feature>
<dbReference type="Gene3D" id="2.60.120.650">
    <property type="entry name" value="Cupin"/>
    <property type="match status" value="1"/>
</dbReference>
<comment type="caution">
    <text evidence="3">The sequence shown here is derived from an EMBL/GenBank/DDBJ whole genome shotgun (WGS) entry which is preliminary data.</text>
</comment>
<gene>
    <name evidence="3" type="ORF">G7Y89_g6677</name>
</gene>
<evidence type="ECO:0000313" key="4">
    <source>
        <dbReference type="Proteomes" id="UP000566819"/>
    </source>
</evidence>
<dbReference type="AlphaFoldDB" id="A0A8H4RLT7"/>
<feature type="region of interest" description="Disordered" evidence="1">
    <location>
        <begin position="308"/>
        <end position="347"/>
    </location>
</feature>